<feature type="region of interest" description="Disordered" evidence="1">
    <location>
        <begin position="170"/>
        <end position="198"/>
    </location>
</feature>
<dbReference type="RefSeq" id="XP_042937592.1">
    <property type="nucleotide sequence ID" value="XM_043081658.1"/>
</dbReference>
<organism evidence="2">
    <name type="scientific">Brugia malayi</name>
    <name type="common">Filarial nematode worm</name>
    <dbReference type="NCBI Taxonomy" id="6279"/>
    <lineage>
        <taxon>Eukaryota</taxon>
        <taxon>Metazoa</taxon>
        <taxon>Ecdysozoa</taxon>
        <taxon>Nematoda</taxon>
        <taxon>Chromadorea</taxon>
        <taxon>Rhabditida</taxon>
        <taxon>Spirurina</taxon>
        <taxon>Spiruromorpha</taxon>
        <taxon>Filarioidea</taxon>
        <taxon>Onchocercidae</taxon>
        <taxon>Brugia</taxon>
    </lineage>
</organism>
<dbReference type="AlphaFoldDB" id="A0A4E9FR20"/>
<dbReference type="GeneID" id="66058978"/>
<dbReference type="KEGG" id="bmy:BM_BM17755"/>
<name>A0A4E9FR20_BRUMA</name>
<dbReference type="OrthoDB" id="5353557at2759"/>
<reference evidence="2" key="1">
    <citation type="submission" date="2019-04" db="EMBL/GenBank/DDBJ databases">
        <authorList>
            <person name="Howe K."/>
            <person name="Paulini M."/>
            <person name="Williams G."/>
        </authorList>
    </citation>
    <scope>NUCLEOTIDE SEQUENCE [LARGE SCALE GENOMIC DNA]</scope>
    <source>
        <strain evidence="2">FR3</strain>
    </source>
</reference>
<dbReference type="CTD" id="66058978"/>
<proteinExistence type="predicted"/>
<accession>A0A4E9FR20</accession>
<protein>
    <submittedName>
        <fullName evidence="2">Uncharacterized protein</fullName>
    </submittedName>
</protein>
<sequence length="234" mass="26713">MVKQITLHDELFQWTNRRIGLHRDHATFDWLRSEPNPLSPLQEIYRIQETLDNYPGFKVQSVAVMLTGEAFYEDMTGVRVAATPHELGVELIEQIYLLCLHKGTSVDLNNLYFTPLRTVYVEPPFYYIKITVRAVLEAMQITEVNEYRREVSEARSMKEMSNAQFSDLSSFGRKKKQRTNSTQSMSASSTEDTAKWRPSISQSELFTGSFETIRGTSSGKDSQLLVGQGAVEVI</sequence>
<evidence type="ECO:0000313" key="2">
    <source>
        <dbReference type="EMBL" id="VIO98178.1"/>
    </source>
</evidence>
<gene>
    <name evidence="2" type="primary">Bm17755</name>
    <name evidence="2" type="ORF">BM_BM17755</name>
</gene>
<feature type="compositionally biased region" description="Polar residues" evidence="1">
    <location>
        <begin position="179"/>
        <end position="191"/>
    </location>
</feature>
<dbReference type="EMBL" id="CAAKNF010000195">
    <property type="protein sequence ID" value="VIO98178.1"/>
    <property type="molecule type" value="Genomic_DNA"/>
</dbReference>
<evidence type="ECO:0000256" key="1">
    <source>
        <dbReference type="SAM" id="MobiDB-lite"/>
    </source>
</evidence>